<protein>
    <submittedName>
        <fullName evidence="2">GNAT family N-acetyltransferase</fullName>
        <ecNumber evidence="2">2.3.1.-</ecNumber>
    </submittedName>
</protein>
<proteinExistence type="predicted"/>
<comment type="caution">
    <text evidence="2">The sequence shown here is derived from an EMBL/GenBank/DDBJ whole genome shotgun (WGS) entry which is preliminary data.</text>
</comment>
<evidence type="ECO:0000313" key="3">
    <source>
        <dbReference type="Proteomes" id="UP001165667"/>
    </source>
</evidence>
<keyword evidence="3" id="KW-1185">Reference proteome</keyword>
<dbReference type="InterPro" id="IPR038740">
    <property type="entry name" value="BioF2-like_GNAT_dom"/>
</dbReference>
<accession>A0AA42CMP9</accession>
<dbReference type="Proteomes" id="UP001165667">
    <property type="component" value="Unassembled WGS sequence"/>
</dbReference>
<reference evidence="2" key="1">
    <citation type="submission" date="2022-05" db="EMBL/GenBank/DDBJ databases">
        <authorList>
            <person name="Pankratov T."/>
        </authorList>
    </citation>
    <scope>NUCLEOTIDE SEQUENCE</scope>
    <source>
        <strain evidence="2">BP6-180914</strain>
    </source>
</reference>
<dbReference type="EMBL" id="JAMOIM010000006">
    <property type="protein sequence ID" value="MCW6508612.1"/>
    <property type="molecule type" value="Genomic_DNA"/>
</dbReference>
<evidence type="ECO:0000313" key="2">
    <source>
        <dbReference type="EMBL" id="MCW6508612.1"/>
    </source>
</evidence>
<dbReference type="GO" id="GO:0016746">
    <property type="term" value="F:acyltransferase activity"/>
    <property type="evidence" value="ECO:0007669"/>
    <property type="project" value="UniProtKB-KW"/>
</dbReference>
<dbReference type="Gene3D" id="3.40.630.30">
    <property type="match status" value="1"/>
</dbReference>
<organism evidence="2 3">
    <name type="scientific">Lichenifustis flavocetrariae</name>
    <dbReference type="NCBI Taxonomy" id="2949735"/>
    <lineage>
        <taxon>Bacteria</taxon>
        <taxon>Pseudomonadati</taxon>
        <taxon>Pseudomonadota</taxon>
        <taxon>Alphaproteobacteria</taxon>
        <taxon>Hyphomicrobiales</taxon>
        <taxon>Lichenihabitantaceae</taxon>
        <taxon>Lichenifustis</taxon>
    </lineage>
</organism>
<evidence type="ECO:0000259" key="1">
    <source>
        <dbReference type="Pfam" id="PF13480"/>
    </source>
</evidence>
<keyword evidence="2" id="KW-0808">Transferase</keyword>
<sequence>MNSTEASLGQALPAEARRGGVALTAAAFDDWTSVEARWERLTAHADALPFQRTAWLRAWYRHCAGPDITPLIVILQEALTGTDVLGLGLVRLREGGRHVIAFADCGLTDYNAPALGRRFPDGLDPNELWAALRQALPRADLLRFEKMPLTVDSRANPLATLPGASPSKFIGNILHVPGTWDEWHWGLERTFRKELERSARVFEKHPGATFRRYAAGHEAERVYAELERLQRERIAELGLPYALDAEPARSFYRAIVTEGLRDGTAILTALTIGDEVVAALLGLTDGTHYAMTRLATPGPQWKNFSPGRMVIERTMKMLHAEGFRAFDFTIGDYSYKRRIGVTPLAMCELHQALSMRGWASATSTRWRAWARQNDRLRRLVQSVRGTKPETVSH</sequence>
<dbReference type="Pfam" id="PF13480">
    <property type="entry name" value="Acetyltransf_6"/>
    <property type="match status" value="1"/>
</dbReference>
<feature type="domain" description="BioF2-like acetyltransferase" evidence="1">
    <location>
        <begin position="190"/>
        <end position="337"/>
    </location>
</feature>
<gene>
    <name evidence="2" type="ORF">M8523_11345</name>
</gene>
<dbReference type="RefSeq" id="WP_282584980.1">
    <property type="nucleotide sequence ID" value="NZ_JAMOIM010000006.1"/>
</dbReference>
<name>A0AA42CMP9_9HYPH</name>
<dbReference type="SUPFAM" id="SSF55729">
    <property type="entry name" value="Acyl-CoA N-acyltransferases (Nat)"/>
    <property type="match status" value="1"/>
</dbReference>
<dbReference type="EC" id="2.3.1.-" evidence="2"/>
<keyword evidence="2" id="KW-0012">Acyltransferase</keyword>
<dbReference type="InterPro" id="IPR016181">
    <property type="entry name" value="Acyl_CoA_acyltransferase"/>
</dbReference>
<dbReference type="AlphaFoldDB" id="A0AA42CMP9"/>